<comment type="catalytic activity">
    <reaction evidence="1">
        <text>ATP + protein L-histidine = ADP + protein N-phospho-L-histidine.</text>
        <dbReference type="EC" id="2.7.13.3"/>
    </reaction>
</comment>
<evidence type="ECO:0000256" key="6">
    <source>
        <dbReference type="ARBA" id="ARBA00022679"/>
    </source>
</evidence>
<dbReference type="InterPro" id="IPR036890">
    <property type="entry name" value="HATPase_C_sf"/>
</dbReference>
<feature type="transmembrane region" description="Helical" evidence="13">
    <location>
        <begin position="366"/>
        <end position="388"/>
    </location>
</feature>
<evidence type="ECO:0000256" key="13">
    <source>
        <dbReference type="SAM" id="Phobius"/>
    </source>
</evidence>
<keyword evidence="9" id="KW-0067">ATP-binding</keyword>
<accession>A0A368JWV7</accession>
<dbReference type="PANTHER" id="PTHR43547">
    <property type="entry name" value="TWO-COMPONENT HISTIDINE KINASE"/>
    <property type="match status" value="1"/>
</dbReference>
<keyword evidence="8 15" id="KW-0418">Kinase</keyword>
<evidence type="ECO:0000313" key="16">
    <source>
        <dbReference type="Proteomes" id="UP000253383"/>
    </source>
</evidence>
<dbReference type="InterPro" id="IPR003661">
    <property type="entry name" value="HisK_dim/P_dom"/>
</dbReference>
<dbReference type="SMART" id="SM00388">
    <property type="entry name" value="HisKA"/>
    <property type="match status" value="1"/>
</dbReference>
<feature type="domain" description="Histidine kinase" evidence="14">
    <location>
        <begin position="407"/>
        <end position="637"/>
    </location>
</feature>
<dbReference type="InterPro" id="IPR004358">
    <property type="entry name" value="Sig_transdc_His_kin-like_C"/>
</dbReference>
<dbReference type="PANTHER" id="PTHR43547:SF2">
    <property type="entry name" value="HYBRID SIGNAL TRANSDUCTION HISTIDINE KINASE C"/>
    <property type="match status" value="1"/>
</dbReference>
<evidence type="ECO:0000313" key="15">
    <source>
        <dbReference type="EMBL" id="RCR71113.1"/>
    </source>
</evidence>
<dbReference type="InterPro" id="IPR005467">
    <property type="entry name" value="His_kinase_dom"/>
</dbReference>
<keyword evidence="13" id="KW-0812">Transmembrane</keyword>
<keyword evidence="16" id="KW-1185">Reference proteome</keyword>
<evidence type="ECO:0000256" key="8">
    <source>
        <dbReference type="ARBA" id="ARBA00022777"/>
    </source>
</evidence>
<dbReference type="Gene3D" id="1.10.287.130">
    <property type="match status" value="1"/>
</dbReference>
<dbReference type="CDD" id="cd00082">
    <property type="entry name" value="HisKA"/>
    <property type="match status" value="1"/>
</dbReference>
<keyword evidence="11 13" id="KW-0472">Membrane</keyword>
<keyword evidence="10" id="KW-0902">Two-component regulatory system</keyword>
<evidence type="ECO:0000256" key="5">
    <source>
        <dbReference type="ARBA" id="ARBA00022553"/>
    </source>
</evidence>
<evidence type="ECO:0000256" key="2">
    <source>
        <dbReference type="ARBA" id="ARBA00004236"/>
    </source>
</evidence>
<dbReference type="PROSITE" id="PS50109">
    <property type="entry name" value="HIS_KIN"/>
    <property type="match status" value="1"/>
</dbReference>
<sequence length="638" mass="72364">MTKQRIRWIAVLMTVGLLGLISLQLYWIDNALSLQKEQFDYKVTDGLQEVVRTLERKEILYLARQRMNQQQQQRQLIAISRPTVAAQSLNNRDQLAKAASRFSKRNRTESYAATQPTETKPVVSEPESTNGTVPVKVWQQTQVSPSDAFQSDVQKLSEVQQRHFEDLVRQQDALGPDELWDLQLQQQRHFNTLVDQVFERQLRLMYAQPDSVLVVQKPLKKEQIVRKLRPKRKVPVPPAPTVAASGSTVGLQKVEQQSEMVKGVVRDLLFANRPIESRINRTLLDSLLKESIAERGITIPFEYGVRTNVGMGLAKPQLLFASHSDNQMQGKKKIYKAVLFPNNFLEKGNYVYVYFPDQQQFILRKMSAILAGSALLVLVIMACFYIAINTIMRQKKLADIKNDFINNMTHEFKTPISTISLAVEMAQEQLSHGIETSEEPATRLTRYMGIIRDETRRLGTHVEKVLQMALLDRATAGKGAVKLKLSSVNIHDTIGNVLNTIGLQIEQKEGEVHLDFEAAEEIVEADELHLSNILYNLLDNAIKYSPEKPDITIRTRNVENGVSITVADHGIGMTKDQVSRIFEKFYRVPTGNLHDVKGFGLGLSYVKKMVEEHHGSIRVDSQLGKGSSFELVLPYQHT</sequence>
<dbReference type="FunFam" id="3.30.565.10:FF:000023">
    <property type="entry name" value="PAS domain-containing sensor histidine kinase"/>
    <property type="match status" value="1"/>
</dbReference>
<dbReference type="SUPFAM" id="SSF55874">
    <property type="entry name" value="ATPase domain of HSP90 chaperone/DNA topoisomerase II/histidine kinase"/>
    <property type="match status" value="1"/>
</dbReference>
<dbReference type="Gene3D" id="3.30.565.10">
    <property type="entry name" value="Histidine kinase-like ATPase, C-terminal domain"/>
    <property type="match status" value="1"/>
</dbReference>
<gene>
    <name evidence="15" type="ORF">DUE52_02360</name>
</gene>
<name>A0A368JWV7_9BACT</name>
<reference evidence="15 16" key="1">
    <citation type="submission" date="2018-07" db="EMBL/GenBank/DDBJ databases">
        <title>Genome analysis of Larkinella rosea.</title>
        <authorList>
            <person name="Zhou Z."/>
            <person name="Wang G."/>
        </authorList>
    </citation>
    <scope>NUCLEOTIDE SEQUENCE [LARGE SCALE GENOMIC DNA]</scope>
    <source>
        <strain evidence="16">zzj9</strain>
    </source>
</reference>
<dbReference type="Pfam" id="PF02518">
    <property type="entry name" value="HATPase_c"/>
    <property type="match status" value="1"/>
</dbReference>
<keyword evidence="13" id="KW-1133">Transmembrane helix</keyword>
<dbReference type="PRINTS" id="PR00344">
    <property type="entry name" value="BCTRLSENSOR"/>
</dbReference>
<evidence type="ECO:0000256" key="3">
    <source>
        <dbReference type="ARBA" id="ARBA00012438"/>
    </source>
</evidence>
<dbReference type="EC" id="2.7.13.3" evidence="3"/>
<keyword evidence="5" id="KW-0597">Phosphoprotein</keyword>
<evidence type="ECO:0000256" key="4">
    <source>
        <dbReference type="ARBA" id="ARBA00022475"/>
    </source>
</evidence>
<evidence type="ECO:0000256" key="7">
    <source>
        <dbReference type="ARBA" id="ARBA00022741"/>
    </source>
</evidence>
<feature type="region of interest" description="Disordered" evidence="12">
    <location>
        <begin position="97"/>
        <end position="131"/>
    </location>
</feature>
<dbReference type="AlphaFoldDB" id="A0A368JWV7"/>
<keyword evidence="7" id="KW-0547">Nucleotide-binding</keyword>
<dbReference type="SMART" id="SM00387">
    <property type="entry name" value="HATPase_c"/>
    <property type="match status" value="1"/>
</dbReference>
<feature type="transmembrane region" description="Helical" evidence="13">
    <location>
        <begin position="7"/>
        <end position="28"/>
    </location>
</feature>
<evidence type="ECO:0000256" key="1">
    <source>
        <dbReference type="ARBA" id="ARBA00000085"/>
    </source>
</evidence>
<dbReference type="RefSeq" id="WP_114404343.1">
    <property type="nucleotide sequence ID" value="NZ_QOWE01000002.1"/>
</dbReference>
<dbReference type="InterPro" id="IPR036097">
    <property type="entry name" value="HisK_dim/P_sf"/>
</dbReference>
<dbReference type="OrthoDB" id="1933776at2"/>
<dbReference type="CDD" id="cd00075">
    <property type="entry name" value="HATPase"/>
    <property type="match status" value="1"/>
</dbReference>
<comment type="caution">
    <text evidence="15">The sequence shown here is derived from an EMBL/GenBank/DDBJ whole genome shotgun (WGS) entry which is preliminary data.</text>
</comment>
<keyword evidence="6" id="KW-0808">Transferase</keyword>
<evidence type="ECO:0000256" key="12">
    <source>
        <dbReference type="SAM" id="MobiDB-lite"/>
    </source>
</evidence>
<organism evidence="15 16">
    <name type="scientific">Larkinella punicea</name>
    <dbReference type="NCBI Taxonomy" id="2315727"/>
    <lineage>
        <taxon>Bacteria</taxon>
        <taxon>Pseudomonadati</taxon>
        <taxon>Bacteroidota</taxon>
        <taxon>Cytophagia</taxon>
        <taxon>Cytophagales</taxon>
        <taxon>Spirosomataceae</taxon>
        <taxon>Larkinella</taxon>
    </lineage>
</organism>
<proteinExistence type="predicted"/>
<dbReference type="GO" id="GO:0005886">
    <property type="term" value="C:plasma membrane"/>
    <property type="evidence" value="ECO:0007669"/>
    <property type="project" value="UniProtKB-SubCell"/>
</dbReference>
<dbReference type="Proteomes" id="UP000253383">
    <property type="component" value="Unassembled WGS sequence"/>
</dbReference>
<protein>
    <recommendedName>
        <fullName evidence="3">histidine kinase</fullName>
        <ecNumber evidence="3">2.7.13.3</ecNumber>
    </recommendedName>
</protein>
<dbReference type="Pfam" id="PF00512">
    <property type="entry name" value="HisKA"/>
    <property type="match status" value="1"/>
</dbReference>
<dbReference type="SUPFAM" id="SSF47384">
    <property type="entry name" value="Homodimeric domain of signal transducing histidine kinase"/>
    <property type="match status" value="1"/>
</dbReference>
<evidence type="ECO:0000256" key="10">
    <source>
        <dbReference type="ARBA" id="ARBA00023012"/>
    </source>
</evidence>
<keyword evidence="4" id="KW-1003">Cell membrane</keyword>
<dbReference type="InterPro" id="IPR003594">
    <property type="entry name" value="HATPase_dom"/>
</dbReference>
<dbReference type="EMBL" id="QOWE01000002">
    <property type="protein sequence ID" value="RCR71113.1"/>
    <property type="molecule type" value="Genomic_DNA"/>
</dbReference>
<evidence type="ECO:0000256" key="11">
    <source>
        <dbReference type="ARBA" id="ARBA00023136"/>
    </source>
</evidence>
<evidence type="ECO:0000256" key="9">
    <source>
        <dbReference type="ARBA" id="ARBA00022840"/>
    </source>
</evidence>
<dbReference type="GO" id="GO:0000155">
    <property type="term" value="F:phosphorelay sensor kinase activity"/>
    <property type="evidence" value="ECO:0007669"/>
    <property type="project" value="InterPro"/>
</dbReference>
<feature type="compositionally biased region" description="Polar residues" evidence="12">
    <location>
        <begin position="109"/>
        <end position="118"/>
    </location>
</feature>
<evidence type="ECO:0000259" key="14">
    <source>
        <dbReference type="PROSITE" id="PS50109"/>
    </source>
</evidence>
<comment type="subcellular location">
    <subcellularLocation>
        <location evidence="2">Cell membrane</location>
    </subcellularLocation>
</comment>
<dbReference type="GO" id="GO:0005524">
    <property type="term" value="F:ATP binding"/>
    <property type="evidence" value="ECO:0007669"/>
    <property type="project" value="UniProtKB-KW"/>
</dbReference>